<dbReference type="InterPro" id="IPR050577">
    <property type="entry name" value="MAPR/NEUFC/NENF-like"/>
</dbReference>
<protein>
    <submittedName>
        <fullName evidence="4">Cytochrome b5</fullName>
    </submittedName>
</protein>
<organism evidence="4 5">
    <name type="scientific">Pyrrhoderma noxium</name>
    <dbReference type="NCBI Taxonomy" id="2282107"/>
    <lineage>
        <taxon>Eukaryota</taxon>
        <taxon>Fungi</taxon>
        <taxon>Dikarya</taxon>
        <taxon>Basidiomycota</taxon>
        <taxon>Agaricomycotina</taxon>
        <taxon>Agaricomycetes</taxon>
        <taxon>Hymenochaetales</taxon>
        <taxon>Hymenochaetaceae</taxon>
        <taxon>Pyrrhoderma</taxon>
    </lineage>
</organism>
<dbReference type="SUPFAM" id="SSF55856">
    <property type="entry name" value="Cytochrome b5-like heme/steroid binding domain"/>
    <property type="match status" value="1"/>
</dbReference>
<dbReference type="InParanoid" id="A0A286UNF6"/>
<reference evidence="4 5" key="1">
    <citation type="journal article" date="2017" name="Mol. Ecol.">
        <title>Comparative and population genomic landscape of Phellinus noxius: A hypervariable fungus causing root rot in trees.</title>
        <authorList>
            <person name="Chung C.L."/>
            <person name="Lee T.J."/>
            <person name="Akiba M."/>
            <person name="Lee H.H."/>
            <person name="Kuo T.H."/>
            <person name="Liu D."/>
            <person name="Ke H.M."/>
            <person name="Yokoi T."/>
            <person name="Roa M.B."/>
            <person name="Lu M.J."/>
            <person name="Chang Y.Y."/>
            <person name="Ann P.J."/>
            <person name="Tsai J.N."/>
            <person name="Chen C.Y."/>
            <person name="Tzean S.S."/>
            <person name="Ota Y."/>
            <person name="Hattori T."/>
            <person name="Sahashi N."/>
            <person name="Liou R.F."/>
            <person name="Kikuchi T."/>
            <person name="Tsai I.J."/>
        </authorList>
    </citation>
    <scope>NUCLEOTIDE SEQUENCE [LARGE SCALE GENOMIC DNA]</scope>
    <source>
        <strain evidence="4 5">FFPRI411160</strain>
    </source>
</reference>
<dbReference type="GO" id="GO:0020037">
    <property type="term" value="F:heme binding"/>
    <property type="evidence" value="ECO:0007669"/>
    <property type="project" value="UniProtKB-ARBA"/>
</dbReference>
<feature type="region of interest" description="Disordered" evidence="2">
    <location>
        <begin position="238"/>
        <end position="277"/>
    </location>
</feature>
<dbReference type="AlphaFoldDB" id="A0A286UNF6"/>
<evidence type="ECO:0000313" key="4">
    <source>
        <dbReference type="EMBL" id="PAV21133.1"/>
    </source>
</evidence>
<dbReference type="FunFam" id="3.10.120.10:FF:000003">
    <property type="entry name" value="membrane-associated progesterone receptor component 1"/>
    <property type="match status" value="1"/>
</dbReference>
<dbReference type="PANTHER" id="PTHR10281:SF76">
    <property type="entry name" value="CALCUTTA CUP-RELATED"/>
    <property type="match status" value="1"/>
</dbReference>
<dbReference type="GO" id="GO:0016020">
    <property type="term" value="C:membrane"/>
    <property type="evidence" value="ECO:0007669"/>
    <property type="project" value="TreeGrafter"/>
</dbReference>
<proteinExistence type="inferred from homology"/>
<comment type="similarity">
    <text evidence="1">Belongs to the cytochrome b5 family. MAPR subfamily.</text>
</comment>
<feature type="region of interest" description="Disordered" evidence="2">
    <location>
        <begin position="1"/>
        <end position="31"/>
    </location>
</feature>
<feature type="compositionally biased region" description="Basic and acidic residues" evidence="2">
    <location>
        <begin position="249"/>
        <end position="277"/>
    </location>
</feature>
<accession>A0A286UNF6</accession>
<dbReference type="Gene3D" id="3.10.120.10">
    <property type="entry name" value="Cytochrome b5-like heme/steroid binding domain"/>
    <property type="match status" value="1"/>
</dbReference>
<sequence>MSWLMNPTGERPPYNRAQEEPEEEKVLDYSGRKVSNRAANQPFLAYTRYRQEQERLHNEWLERKKARDEKLAKGEEVGPEEPDPTAQEEVGLLGLFKFIVYCLIFLALAGKFFTGSFLYNYEENLPSLKKLWPTNERLFSENGLSKFDGTDANKPIYLAIDGLVYDVSEGRRTYGPGGSYHFMAGRDAARAFATGCFATHQTHDIRGLNEREAKSLEHWKGFFANHKKYVKVGKVMHPSIDPASPIPEPCREEKSSEDKDNKKASKKEDTSKKHQEL</sequence>
<dbReference type="Pfam" id="PF00173">
    <property type="entry name" value="Cyt-b5"/>
    <property type="match status" value="1"/>
</dbReference>
<feature type="domain" description="Cytochrome b5 heme-binding" evidence="3">
    <location>
        <begin position="139"/>
        <end position="236"/>
    </location>
</feature>
<evidence type="ECO:0000259" key="3">
    <source>
        <dbReference type="SMART" id="SM01117"/>
    </source>
</evidence>
<dbReference type="EMBL" id="NBII01000003">
    <property type="protein sequence ID" value="PAV21133.1"/>
    <property type="molecule type" value="Genomic_DNA"/>
</dbReference>
<dbReference type="Proteomes" id="UP000217199">
    <property type="component" value="Unassembled WGS sequence"/>
</dbReference>
<dbReference type="PANTHER" id="PTHR10281">
    <property type="entry name" value="MEMBRANE-ASSOCIATED PROGESTERONE RECEPTOR COMPONENT-RELATED"/>
    <property type="match status" value="1"/>
</dbReference>
<dbReference type="InterPro" id="IPR001199">
    <property type="entry name" value="Cyt_B5-like_heme/steroid-bd"/>
</dbReference>
<dbReference type="OrthoDB" id="10257697at2759"/>
<comment type="caution">
    <text evidence="4">The sequence shown here is derived from an EMBL/GenBank/DDBJ whole genome shotgun (WGS) entry which is preliminary data.</text>
</comment>
<gene>
    <name evidence="4" type="ORF">PNOK_0376000</name>
</gene>
<evidence type="ECO:0000256" key="1">
    <source>
        <dbReference type="ARBA" id="ARBA00038357"/>
    </source>
</evidence>
<dbReference type="InterPro" id="IPR036400">
    <property type="entry name" value="Cyt_B5-like_heme/steroid_sf"/>
</dbReference>
<dbReference type="SMART" id="SM01117">
    <property type="entry name" value="Cyt-b5"/>
    <property type="match status" value="1"/>
</dbReference>
<name>A0A286UNF6_9AGAM</name>
<evidence type="ECO:0000256" key="2">
    <source>
        <dbReference type="SAM" id="MobiDB-lite"/>
    </source>
</evidence>
<dbReference type="GO" id="GO:0012505">
    <property type="term" value="C:endomembrane system"/>
    <property type="evidence" value="ECO:0007669"/>
    <property type="project" value="TreeGrafter"/>
</dbReference>
<keyword evidence="5" id="KW-1185">Reference proteome</keyword>
<evidence type="ECO:0000313" key="5">
    <source>
        <dbReference type="Proteomes" id="UP000217199"/>
    </source>
</evidence>
<dbReference type="STRING" id="2282107.A0A286UNF6"/>